<dbReference type="EMBL" id="CP092865">
    <property type="protein sequence ID" value="UYV64745.1"/>
    <property type="molecule type" value="Genomic_DNA"/>
</dbReference>
<dbReference type="Proteomes" id="UP001235939">
    <property type="component" value="Chromosome 03"/>
</dbReference>
<gene>
    <name evidence="1" type="ORF">LAZ67_3001842</name>
</gene>
<evidence type="ECO:0000313" key="2">
    <source>
        <dbReference type="Proteomes" id="UP001235939"/>
    </source>
</evidence>
<proteinExistence type="predicted"/>
<keyword evidence="2" id="KW-1185">Reference proteome</keyword>
<sequence>MYHLNFGGSGEGLGLANGAELGFGGGALKRRRTEEEEMYPHMFPVVRTNYPQVQIDCVSTGRTFLSIQHNSHTYHTEEWKPRGCTMYLPLREDILINTRNIEQISFEVDQFFLADDKGNYVGAKPVHDSHGNALHLWRFDPSCRKLYISRSVLFLREMDYRVLQNQLEQL</sequence>
<protein>
    <submittedName>
        <fullName evidence="1">Uncharacterized protein</fullName>
    </submittedName>
</protein>
<organism evidence="1 2">
    <name type="scientific">Cordylochernes scorpioides</name>
    <dbReference type="NCBI Taxonomy" id="51811"/>
    <lineage>
        <taxon>Eukaryota</taxon>
        <taxon>Metazoa</taxon>
        <taxon>Ecdysozoa</taxon>
        <taxon>Arthropoda</taxon>
        <taxon>Chelicerata</taxon>
        <taxon>Arachnida</taxon>
        <taxon>Pseudoscorpiones</taxon>
        <taxon>Cheliferoidea</taxon>
        <taxon>Chernetidae</taxon>
        <taxon>Cordylochernes</taxon>
    </lineage>
</organism>
<name>A0ABY6KAK8_9ARAC</name>
<accession>A0ABY6KAK8</accession>
<evidence type="ECO:0000313" key="1">
    <source>
        <dbReference type="EMBL" id="UYV64745.1"/>
    </source>
</evidence>
<reference evidence="1 2" key="1">
    <citation type="submission" date="2022-01" db="EMBL/GenBank/DDBJ databases">
        <title>A chromosomal length assembly of Cordylochernes scorpioides.</title>
        <authorList>
            <person name="Zeh D."/>
            <person name="Zeh J."/>
        </authorList>
    </citation>
    <scope>NUCLEOTIDE SEQUENCE [LARGE SCALE GENOMIC DNA]</scope>
    <source>
        <strain evidence="1">IN4F17</strain>
        <tissue evidence="1">Whole Body</tissue>
    </source>
</reference>